<evidence type="ECO:0000256" key="6">
    <source>
        <dbReference type="SAM" id="Phobius"/>
    </source>
</evidence>
<feature type="transmembrane region" description="Helical" evidence="6">
    <location>
        <begin position="7"/>
        <end position="25"/>
    </location>
</feature>
<keyword evidence="4 6" id="KW-0472">Membrane</keyword>
<evidence type="ECO:0000256" key="2">
    <source>
        <dbReference type="ARBA" id="ARBA00022692"/>
    </source>
</evidence>
<dbReference type="OrthoDB" id="444255at2759"/>
<dbReference type="STRING" id="559304.G8YV65"/>
<dbReference type="GO" id="GO:0016020">
    <property type="term" value="C:membrane"/>
    <property type="evidence" value="ECO:0007669"/>
    <property type="project" value="UniProtKB-SubCell"/>
</dbReference>
<name>G8YV65_PICSO</name>
<evidence type="ECO:0000313" key="8">
    <source>
        <dbReference type="EMBL" id="CCE72748.1"/>
    </source>
</evidence>
<sequence length="765" mass="88602">MIKRVRCFVLSVSVVIIHLILLVWLEVESQGEIRKSLNLNFFNVRKLLHQSTDRMAVFNTMADQEWEKYTRSLEKDPEASESRGPDPWVLDKGSDSSIEKITLPSDPMSGQKQIAEAQFDIRLTLGLALHHVDQQIRSQDSMDDLLFSQFHWADWVNTTALNPFFAQEEKEKCKEFFDMSTASVKKNEKQELYPAEEYCVDDESFDTLIDNDSIDIYVKKILNHIKSQPASTGFHIFRYAGRSTSALKILHAKSFLYDFMPPPLSVVLLLPSKDQTGHVYANETILSIPVSQNVEDRVLMRSSHMLQNYLGSRRNSPDPPTLDLRYQIERLTDIVSKKSMSPSNWPYPDEKTLSSKDFIDRSSEILSEMEDDEEKILTAAERLYMESLRYSLEEVNPPKYFHEARMVKAEMDHGLGAHFDWRFFNGLPSDYQTVSIFMHGLIRAWLAFTGRVKCSTWLAHGSLLSWYWNGVAFPWDYDIDVQMPIADLHSLCKKYNQSLIVDLGSEGDAETRHGKYFLDCGTFISTRTRSNGNNNIDARFIDVDNGYYVDITGLALSASVPPNRYRQLLDDVVGVNEANKLPIYDRNGFLRLYNCRNNHFSLYSELSPLRLTMYEGQPTYVPHDYESLLKAEYGERGISQNLFEQYTFLPQLRLWIKTPILHDLFHDKYDGREVDLTNSRKIEQLTEDDYRSLLSQRKEILAEYLLLRNTTIIHEQEIELLSRGKSTKNLISQYLLDAEDKSLRHDYFNVVTHEQAINNSFHTSA</sequence>
<dbReference type="FunCoup" id="G8YV65">
    <property type="interactions" value="197"/>
</dbReference>
<dbReference type="Pfam" id="PF04991">
    <property type="entry name" value="LicD"/>
    <property type="match status" value="2"/>
</dbReference>
<dbReference type="Proteomes" id="UP000005222">
    <property type="component" value="Chromosome A"/>
</dbReference>
<dbReference type="OMA" id="WNGLQFP"/>
<evidence type="ECO:0000313" key="10">
    <source>
        <dbReference type="Proteomes" id="UP000005222"/>
    </source>
</evidence>
<reference evidence="10" key="2">
    <citation type="journal article" date="2012" name="G3 (Bethesda)">
        <title>Pichia sorbitophila, an interspecies yeast hybrid reveals early steps of genome resolution following polyploidization.</title>
        <authorList>
            <person name="Leh Louis V."/>
            <person name="Despons L."/>
            <person name="Friedrich A."/>
            <person name="Martin T."/>
            <person name="Durrens P."/>
            <person name="Casaregola S."/>
            <person name="Neuveglise C."/>
            <person name="Fairhead C."/>
            <person name="Marck C."/>
            <person name="Cruz J.A."/>
            <person name="Straub M.L."/>
            <person name="Kugler V."/>
            <person name="Sacerdot C."/>
            <person name="Uzunov Z."/>
            <person name="Thierry A."/>
            <person name="Weiss S."/>
            <person name="Bleykasten C."/>
            <person name="De Montigny J."/>
            <person name="Jacques N."/>
            <person name="Jung P."/>
            <person name="Lemaire M."/>
            <person name="Mallet S."/>
            <person name="Morel G."/>
            <person name="Richard G.F."/>
            <person name="Sarkar A."/>
            <person name="Savel G."/>
            <person name="Schacherer J."/>
            <person name="Seret M.L."/>
            <person name="Talla E."/>
            <person name="Samson G."/>
            <person name="Jubin C."/>
            <person name="Poulain J."/>
            <person name="Vacherie B."/>
            <person name="Barbe V."/>
            <person name="Pelletier E."/>
            <person name="Sherman D.J."/>
            <person name="Westhof E."/>
            <person name="Weissenbach J."/>
            <person name="Baret P.V."/>
            <person name="Wincker P."/>
            <person name="Gaillardin C."/>
            <person name="Dujon B."/>
            <person name="Souciet J.L."/>
        </authorList>
    </citation>
    <scope>NUCLEOTIDE SEQUENCE [LARGE SCALE GENOMIC DNA]</scope>
    <source>
        <strain evidence="10">ATCC MYA-4447 / BCRC 22081 / CBS 7064 / NBRC 10061 / NRRL Y-12695</strain>
    </source>
</reference>
<evidence type="ECO:0000256" key="1">
    <source>
        <dbReference type="ARBA" id="ARBA00004167"/>
    </source>
</evidence>
<dbReference type="eggNOG" id="ENOG502QREF">
    <property type="taxonomic scope" value="Eukaryota"/>
</dbReference>
<dbReference type="InterPro" id="IPR007074">
    <property type="entry name" value="LicD/FKTN/FKRP_NTP_transf"/>
</dbReference>
<evidence type="ECO:0000256" key="4">
    <source>
        <dbReference type="ARBA" id="ARBA00023136"/>
    </source>
</evidence>
<dbReference type="AlphaFoldDB" id="G8YV65"/>
<dbReference type="EMBL" id="FO082059">
    <property type="protein sequence ID" value="CCE72748.1"/>
    <property type="molecule type" value="Genomic_DNA"/>
</dbReference>
<dbReference type="Proteomes" id="UP000005222">
    <property type="component" value="Chromosome B"/>
</dbReference>
<keyword evidence="2 6" id="KW-0812">Transmembrane</keyword>
<feature type="domain" description="LicD/FKTN/FKRP nucleotidyltransferase" evidence="7">
    <location>
        <begin position="588"/>
        <end position="634"/>
    </location>
</feature>
<dbReference type="PANTHER" id="PTHR15407:SF28">
    <property type="entry name" value="RIBITOL-5-PHOSPHATE TRANSFERASE FKTN"/>
    <property type="match status" value="1"/>
</dbReference>
<evidence type="ECO:0000313" key="9">
    <source>
        <dbReference type="EMBL" id="CCE73309.1"/>
    </source>
</evidence>
<dbReference type="GO" id="GO:0009100">
    <property type="term" value="P:glycoprotein metabolic process"/>
    <property type="evidence" value="ECO:0007669"/>
    <property type="project" value="UniProtKB-ARBA"/>
</dbReference>
<protein>
    <submittedName>
        <fullName evidence="8">Piso0_000342 protein</fullName>
    </submittedName>
</protein>
<feature type="domain" description="LicD/FKTN/FKRP nucleotidyltransferase" evidence="7">
    <location>
        <begin position="455"/>
        <end position="565"/>
    </location>
</feature>
<keyword evidence="3 6" id="KW-1133">Transmembrane helix</keyword>
<organism evidence="8 10">
    <name type="scientific">Pichia sorbitophila (strain ATCC MYA-4447 / BCRC 22081 / CBS 7064 / NBRC 10061 / NRRL Y-12695)</name>
    <name type="common">Hybrid yeast</name>
    <dbReference type="NCBI Taxonomy" id="559304"/>
    <lineage>
        <taxon>Eukaryota</taxon>
        <taxon>Fungi</taxon>
        <taxon>Dikarya</taxon>
        <taxon>Ascomycota</taxon>
        <taxon>Saccharomycotina</taxon>
        <taxon>Pichiomycetes</taxon>
        <taxon>Debaryomycetaceae</taxon>
        <taxon>Millerozyma</taxon>
    </lineage>
</organism>
<dbReference type="HOGENOM" id="CLU_008074_1_1_1"/>
<dbReference type="PANTHER" id="PTHR15407">
    <property type="entry name" value="FUKUTIN-RELATED"/>
    <property type="match status" value="1"/>
</dbReference>
<reference evidence="8" key="1">
    <citation type="submission" date="2011-10" db="EMBL/GenBank/DDBJ databases">
        <authorList>
            <person name="Genoscope - CEA"/>
        </authorList>
    </citation>
    <scope>NUCLEOTIDE SEQUENCE</scope>
    <source>
        <strain evidence="8">CBS 7064</strain>
    </source>
</reference>
<dbReference type="InterPro" id="IPR009644">
    <property type="entry name" value="FKTN/MNN4/W02B3.4-1"/>
</dbReference>
<accession>G8YV65</accession>
<proteinExistence type="predicted"/>
<dbReference type="EMBL" id="FO082058">
    <property type="protein sequence ID" value="CCE73309.1"/>
    <property type="molecule type" value="Genomic_DNA"/>
</dbReference>
<feature type="region of interest" description="Disordered" evidence="5">
    <location>
        <begin position="69"/>
        <end position="94"/>
    </location>
</feature>
<dbReference type="InParanoid" id="G8YV65"/>
<comment type="subcellular location">
    <subcellularLocation>
        <location evidence="1">Membrane</location>
        <topology evidence="1">Single-pass membrane protein</topology>
    </subcellularLocation>
</comment>
<evidence type="ECO:0000259" key="7">
    <source>
        <dbReference type="Pfam" id="PF04991"/>
    </source>
</evidence>
<gene>
    <name evidence="8" type="primary">Piso0_000342</name>
    <name evidence="8" type="ORF">GNLVRS01_PISO0A07238g</name>
    <name evidence="9" type="ORF">GNLVRS01_PISO0B07305g</name>
</gene>
<evidence type="ECO:0000256" key="3">
    <source>
        <dbReference type="ARBA" id="ARBA00022989"/>
    </source>
</evidence>
<evidence type="ECO:0000256" key="5">
    <source>
        <dbReference type="SAM" id="MobiDB-lite"/>
    </source>
</evidence>
<keyword evidence="10" id="KW-1185">Reference proteome</keyword>
<feature type="compositionally biased region" description="Basic and acidic residues" evidence="5">
    <location>
        <begin position="69"/>
        <end position="84"/>
    </location>
</feature>